<gene>
    <name evidence="2" type="ORF">EB796_012385</name>
</gene>
<name>A0A7J7JTJ4_BUGNE</name>
<keyword evidence="1" id="KW-0472">Membrane</keyword>
<dbReference type="Proteomes" id="UP000593567">
    <property type="component" value="Unassembled WGS sequence"/>
</dbReference>
<keyword evidence="3" id="KW-1185">Reference proteome</keyword>
<proteinExistence type="predicted"/>
<organism evidence="2 3">
    <name type="scientific">Bugula neritina</name>
    <name type="common">Brown bryozoan</name>
    <name type="synonym">Sertularia neritina</name>
    <dbReference type="NCBI Taxonomy" id="10212"/>
    <lineage>
        <taxon>Eukaryota</taxon>
        <taxon>Metazoa</taxon>
        <taxon>Spiralia</taxon>
        <taxon>Lophotrochozoa</taxon>
        <taxon>Bryozoa</taxon>
        <taxon>Gymnolaemata</taxon>
        <taxon>Cheilostomatida</taxon>
        <taxon>Flustrina</taxon>
        <taxon>Buguloidea</taxon>
        <taxon>Bugulidae</taxon>
        <taxon>Bugula</taxon>
    </lineage>
</organism>
<sequence length="98" mass="11516">MSNRSAKTSHSNNSSNSTATPLVFTLTFELLHIINFIISVIIPSIFFLKDYFMYIILTSLSLFELIKIQTVYETVYNYYDFHIMQSLHSKKYPRFEST</sequence>
<evidence type="ECO:0000313" key="2">
    <source>
        <dbReference type="EMBL" id="KAF6029317.1"/>
    </source>
</evidence>
<dbReference type="EMBL" id="VXIV02001831">
    <property type="protein sequence ID" value="KAF6029317.1"/>
    <property type="molecule type" value="Genomic_DNA"/>
</dbReference>
<protein>
    <submittedName>
        <fullName evidence="2">Uncharacterized protein</fullName>
    </submittedName>
</protein>
<keyword evidence="1" id="KW-0812">Transmembrane</keyword>
<keyword evidence="1" id="KW-1133">Transmembrane helix</keyword>
<reference evidence="2" key="1">
    <citation type="submission" date="2020-06" db="EMBL/GenBank/DDBJ databases">
        <title>Draft genome of Bugula neritina, a colonial animal packing powerful symbionts and potential medicines.</title>
        <authorList>
            <person name="Rayko M."/>
        </authorList>
    </citation>
    <scope>NUCLEOTIDE SEQUENCE [LARGE SCALE GENOMIC DNA]</scope>
    <source>
        <strain evidence="2">Kwan_BN1</strain>
    </source>
</reference>
<evidence type="ECO:0000313" key="3">
    <source>
        <dbReference type="Proteomes" id="UP000593567"/>
    </source>
</evidence>
<comment type="caution">
    <text evidence="2">The sequence shown here is derived from an EMBL/GenBank/DDBJ whole genome shotgun (WGS) entry which is preliminary data.</text>
</comment>
<feature type="transmembrane region" description="Helical" evidence="1">
    <location>
        <begin position="21"/>
        <end position="45"/>
    </location>
</feature>
<accession>A0A7J7JTJ4</accession>
<dbReference type="AlphaFoldDB" id="A0A7J7JTJ4"/>
<evidence type="ECO:0000256" key="1">
    <source>
        <dbReference type="SAM" id="Phobius"/>
    </source>
</evidence>